<keyword evidence="2" id="KW-0663">Pyridoxal phosphate</keyword>
<dbReference type="PROSITE" id="PS50949">
    <property type="entry name" value="HTH_GNTR"/>
    <property type="match status" value="1"/>
</dbReference>
<keyword evidence="5" id="KW-0804">Transcription</keyword>
<reference evidence="8" key="1">
    <citation type="submission" date="2018-06" db="EMBL/GenBank/DDBJ databases">
        <title>Aestuariibacter litoralis strain KCTC 52945T.</title>
        <authorList>
            <person name="Li X."/>
            <person name="Salam N."/>
            <person name="Li J.-L."/>
            <person name="Chen Y.-M."/>
            <person name="Yang Z.-W."/>
            <person name="Zhang L.-Y."/>
            <person name="Han M.-X."/>
            <person name="Xiao M."/>
            <person name="Li W.-J."/>
        </authorList>
    </citation>
    <scope>NUCLEOTIDE SEQUENCE [LARGE SCALE GENOMIC DNA]</scope>
    <source>
        <strain evidence="8">KCTC 52945</strain>
    </source>
</reference>
<dbReference type="InterPro" id="IPR000524">
    <property type="entry name" value="Tscrpt_reg_HTH_GntR"/>
</dbReference>
<dbReference type="InterPro" id="IPR036390">
    <property type="entry name" value="WH_DNA-bd_sf"/>
</dbReference>
<accession>A0A2W2AS50</accession>
<dbReference type="Gene3D" id="1.10.10.10">
    <property type="entry name" value="Winged helix-like DNA-binding domain superfamily/Winged helix DNA-binding domain"/>
    <property type="match status" value="1"/>
</dbReference>
<dbReference type="InterPro" id="IPR004839">
    <property type="entry name" value="Aminotransferase_I/II_large"/>
</dbReference>
<dbReference type="CDD" id="cd07377">
    <property type="entry name" value="WHTH_GntR"/>
    <property type="match status" value="1"/>
</dbReference>
<evidence type="ECO:0000256" key="5">
    <source>
        <dbReference type="ARBA" id="ARBA00023163"/>
    </source>
</evidence>
<keyword evidence="4" id="KW-0238">DNA-binding</keyword>
<evidence type="ECO:0000259" key="6">
    <source>
        <dbReference type="PROSITE" id="PS50949"/>
    </source>
</evidence>
<dbReference type="Gene3D" id="3.90.1150.10">
    <property type="entry name" value="Aspartate Aminotransferase, domain 1"/>
    <property type="match status" value="1"/>
</dbReference>
<dbReference type="Gene3D" id="3.40.640.10">
    <property type="entry name" value="Type I PLP-dependent aspartate aminotransferase-like (Major domain)"/>
    <property type="match status" value="1"/>
</dbReference>
<protein>
    <submittedName>
        <fullName evidence="7">PLP-dependent aminotransferase family protein</fullName>
    </submittedName>
</protein>
<dbReference type="CDD" id="cd00609">
    <property type="entry name" value="AAT_like"/>
    <property type="match status" value="1"/>
</dbReference>
<dbReference type="PANTHER" id="PTHR46577:SF1">
    <property type="entry name" value="HTH-TYPE TRANSCRIPTIONAL REGULATORY PROTEIN GABR"/>
    <property type="match status" value="1"/>
</dbReference>
<dbReference type="InterPro" id="IPR015424">
    <property type="entry name" value="PyrdxlP-dep_Trfase"/>
</dbReference>
<dbReference type="InterPro" id="IPR036388">
    <property type="entry name" value="WH-like_DNA-bd_sf"/>
</dbReference>
<evidence type="ECO:0000256" key="4">
    <source>
        <dbReference type="ARBA" id="ARBA00023125"/>
    </source>
</evidence>
<proteinExistence type="inferred from homology"/>
<dbReference type="GO" id="GO:0003677">
    <property type="term" value="F:DNA binding"/>
    <property type="evidence" value="ECO:0007669"/>
    <property type="project" value="UniProtKB-KW"/>
</dbReference>
<comment type="caution">
    <text evidence="7">The sequence shown here is derived from an EMBL/GenBank/DDBJ whole genome shotgun (WGS) entry which is preliminary data.</text>
</comment>
<dbReference type="RefSeq" id="WP_111197153.1">
    <property type="nucleotide sequence ID" value="NZ_QKVK01000002.1"/>
</dbReference>
<organism evidence="7 8">
    <name type="scientific">Aestuariivirga litoralis</name>
    <dbReference type="NCBI Taxonomy" id="2650924"/>
    <lineage>
        <taxon>Bacteria</taxon>
        <taxon>Pseudomonadati</taxon>
        <taxon>Pseudomonadota</taxon>
        <taxon>Alphaproteobacteria</taxon>
        <taxon>Hyphomicrobiales</taxon>
        <taxon>Aestuariivirgaceae</taxon>
        <taxon>Aestuariivirga</taxon>
    </lineage>
</organism>
<dbReference type="GO" id="GO:0008483">
    <property type="term" value="F:transaminase activity"/>
    <property type="evidence" value="ECO:0007669"/>
    <property type="project" value="UniProtKB-KW"/>
</dbReference>
<dbReference type="SMART" id="SM00345">
    <property type="entry name" value="HTH_GNTR"/>
    <property type="match status" value="1"/>
</dbReference>
<evidence type="ECO:0000256" key="3">
    <source>
        <dbReference type="ARBA" id="ARBA00023015"/>
    </source>
</evidence>
<sequence length="461" mass="49971">MTIWMPNPAGLSRPAYLSLAEQFARAIENGDLPSGAKLMPHRKLADRLGLAVQTVSRAYEELTRRGLVQGEIGRGSFVLGPGTEARQPYLPDRKGEVIDLSILKPVVDAMHLDRMRQGFAWLAENMAVSSALSFRPNVVMPHHRNVAAGWLNRLGIDADPSGIMLTNGATPAITTAVMSVVPPGSGLAAETLTHHTLKPLCAYLGIHLEGVAMDAHGMRPQALDEIARRGQIRAVYLQPNVINPQAIMMPPERRGELVEVVRRHDLAIIENDILNVMIASRPPAIAALAPERTLYICGFTKITVPGLRLAYLYAPLRYATAAANRHLVASWMATAPMADLLSQWVKDGTVLELAQWQAAALAERHVLATEALGGWMPTCHPESLHLWINLPEAWPEVEFVTQARLMGVAVAPGNAFCATEKGRAQAVRISLGSTRADDLRRGLATIAGLLTDAPEALLPTI</sequence>
<dbReference type="SUPFAM" id="SSF53383">
    <property type="entry name" value="PLP-dependent transferases"/>
    <property type="match status" value="1"/>
</dbReference>
<feature type="domain" description="HTH gntR-type" evidence="6">
    <location>
        <begin position="13"/>
        <end position="81"/>
    </location>
</feature>
<dbReference type="EMBL" id="QKVK01000002">
    <property type="protein sequence ID" value="PZF78155.1"/>
    <property type="molecule type" value="Genomic_DNA"/>
</dbReference>
<evidence type="ECO:0000256" key="2">
    <source>
        <dbReference type="ARBA" id="ARBA00022898"/>
    </source>
</evidence>
<dbReference type="GO" id="GO:0030170">
    <property type="term" value="F:pyridoxal phosphate binding"/>
    <property type="evidence" value="ECO:0007669"/>
    <property type="project" value="InterPro"/>
</dbReference>
<keyword evidence="3" id="KW-0805">Transcription regulation</keyword>
<dbReference type="Pfam" id="PF00392">
    <property type="entry name" value="GntR"/>
    <property type="match status" value="1"/>
</dbReference>
<evidence type="ECO:0000256" key="1">
    <source>
        <dbReference type="ARBA" id="ARBA00005384"/>
    </source>
</evidence>
<dbReference type="PANTHER" id="PTHR46577">
    <property type="entry name" value="HTH-TYPE TRANSCRIPTIONAL REGULATORY PROTEIN GABR"/>
    <property type="match status" value="1"/>
</dbReference>
<name>A0A2W2AS50_9HYPH</name>
<keyword evidence="7" id="KW-0032">Aminotransferase</keyword>
<dbReference type="InterPro" id="IPR051446">
    <property type="entry name" value="HTH_trans_reg/aminotransferase"/>
</dbReference>
<dbReference type="Proteomes" id="UP000248795">
    <property type="component" value="Unassembled WGS sequence"/>
</dbReference>
<dbReference type="Pfam" id="PF00155">
    <property type="entry name" value="Aminotran_1_2"/>
    <property type="match status" value="1"/>
</dbReference>
<gene>
    <name evidence="7" type="ORF">DK847_06995</name>
</gene>
<comment type="similarity">
    <text evidence="1">In the C-terminal section; belongs to the class-I pyridoxal-phosphate-dependent aminotransferase family.</text>
</comment>
<keyword evidence="8" id="KW-1185">Reference proteome</keyword>
<dbReference type="SUPFAM" id="SSF46785">
    <property type="entry name" value="Winged helix' DNA-binding domain"/>
    <property type="match status" value="1"/>
</dbReference>
<evidence type="ECO:0000313" key="7">
    <source>
        <dbReference type="EMBL" id="PZF78155.1"/>
    </source>
</evidence>
<dbReference type="InterPro" id="IPR015422">
    <property type="entry name" value="PyrdxlP-dep_Trfase_small"/>
</dbReference>
<dbReference type="AlphaFoldDB" id="A0A2W2AS50"/>
<dbReference type="InterPro" id="IPR012318">
    <property type="entry name" value="HTH_CRP"/>
</dbReference>
<keyword evidence="7" id="KW-0808">Transferase</keyword>
<evidence type="ECO:0000313" key="8">
    <source>
        <dbReference type="Proteomes" id="UP000248795"/>
    </source>
</evidence>
<dbReference type="GO" id="GO:0003700">
    <property type="term" value="F:DNA-binding transcription factor activity"/>
    <property type="evidence" value="ECO:0007669"/>
    <property type="project" value="InterPro"/>
</dbReference>
<dbReference type="InterPro" id="IPR015421">
    <property type="entry name" value="PyrdxlP-dep_Trfase_major"/>
</dbReference>
<dbReference type="SMART" id="SM00419">
    <property type="entry name" value="HTH_CRP"/>
    <property type="match status" value="1"/>
</dbReference>